<accession>A0AAI9YYK2</accession>
<evidence type="ECO:0000256" key="1">
    <source>
        <dbReference type="SAM" id="MobiDB-lite"/>
    </source>
</evidence>
<sequence>MDASIFIEEGPAIQIATRRCADQLRDMIRTTHRGKTALRELQQRFQAWENNAGVFAEPQLCLDARLSDHKPPQLIILNMLRLIQRNLETGMVTGKFPDIPDLLKTQLIRSMIYRRQRLNYECDRRERQYNTHAGEDHTSAWHDDEKASTYHQSIFNEGYEAMQSERASSISTAATATETEIQYPRQPKAETSEDITRKSQSQHNMEALRVGVDDEDAEDEAVIEGSVSREEKDGASSDDASNDVGMPVADPEKTFSKDLHPKRDIQLGANEVAIQENSLSTRSRTETKDFWPTDVITHRYGMRWQATKKNGIEMQLPRRLLESEIEDILTAFEEAETALVISD</sequence>
<name>A0AAI9YYK2_9PEZI</name>
<feature type="compositionally biased region" description="Low complexity" evidence="1">
    <location>
        <begin position="165"/>
        <end position="181"/>
    </location>
</feature>
<gene>
    <name evidence="2" type="ORF">CCOS01_06480</name>
</gene>
<protein>
    <submittedName>
        <fullName evidence="2">Uncharacterized protein</fullName>
    </submittedName>
</protein>
<reference evidence="2 3" key="1">
    <citation type="submission" date="2016-10" db="EMBL/GenBank/DDBJ databases">
        <title>The genome sequence of Colletotrichum fioriniae PJ7.</title>
        <authorList>
            <person name="Baroncelli R."/>
        </authorList>
    </citation>
    <scope>NUCLEOTIDE SEQUENCE [LARGE SCALE GENOMIC DNA]</scope>
    <source>
        <strain evidence="2 3">IMI 309622</strain>
    </source>
</reference>
<feature type="region of interest" description="Disordered" evidence="1">
    <location>
        <begin position="165"/>
        <end position="256"/>
    </location>
</feature>
<evidence type="ECO:0000313" key="2">
    <source>
        <dbReference type="EMBL" id="KAK1528646.1"/>
    </source>
</evidence>
<dbReference type="RefSeq" id="XP_060314349.1">
    <property type="nucleotide sequence ID" value="XM_060454649.1"/>
</dbReference>
<evidence type="ECO:0000313" key="3">
    <source>
        <dbReference type="Proteomes" id="UP001240678"/>
    </source>
</evidence>
<dbReference type="AlphaFoldDB" id="A0AAI9YYK2"/>
<feature type="compositionally biased region" description="Basic and acidic residues" evidence="1">
    <location>
        <begin position="187"/>
        <end position="197"/>
    </location>
</feature>
<dbReference type="EMBL" id="MOOE01000006">
    <property type="protein sequence ID" value="KAK1528646.1"/>
    <property type="molecule type" value="Genomic_DNA"/>
</dbReference>
<proteinExistence type="predicted"/>
<comment type="caution">
    <text evidence="2">The sequence shown here is derived from an EMBL/GenBank/DDBJ whole genome shotgun (WGS) entry which is preliminary data.</text>
</comment>
<dbReference type="Proteomes" id="UP001240678">
    <property type="component" value="Unassembled WGS sequence"/>
</dbReference>
<organism evidence="2 3">
    <name type="scientific">Colletotrichum costaricense</name>
    <dbReference type="NCBI Taxonomy" id="1209916"/>
    <lineage>
        <taxon>Eukaryota</taxon>
        <taxon>Fungi</taxon>
        <taxon>Dikarya</taxon>
        <taxon>Ascomycota</taxon>
        <taxon>Pezizomycotina</taxon>
        <taxon>Sordariomycetes</taxon>
        <taxon>Hypocreomycetidae</taxon>
        <taxon>Glomerellales</taxon>
        <taxon>Glomerellaceae</taxon>
        <taxon>Colletotrichum</taxon>
        <taxon>Colletotrichum acutatum species complex</taxon>
    </lineage>
</organism>
<feature type="compositionally biased region" description="Acidic residues" evidence="1">
    <location>
        <begin position="213"/>
        <end position="222"/>
    </location>
</feature>
<dbReference type="GeneID" id="85338196"/>
<keyword evidence="3" id="KW-1185">Reference proteome</keyword>